<dbReference type="AlphaFoldDB" id="A0AAN9VD36"/>
<evidence type="ECO:0000313" key="6">
    <source>
        <dbReference type="Proteomes" id="UP001378592"/>
    </source>
</evidence>
<keyword evidence="6" id="KW-1185">Reference proteome</keyword>
<feature type="repeat" description="ANK" evidence="3">
    <location>
        <begin position="202"/>
        <end position="240"/>
    </location>
</feature>
<evidence type="ECO:0000313" key="5">
    <source>
        <dbReference type="EMBL" id="KAK7792701.1"/>
    </source>
</evidence>
<keyword evidence="2 3" id="KW-0040">ANK repeat</keyword>
<dbReference type="PROSITE" id="PS50297">
    <property type="entry name" value="ANK_REP_REGION"/>
    <property type="match status" value="2"/>
</dbReference>
<dbReference type="InterPro" id="IPR002110">
    <property type="entry name" value="Ankyrin_rpt"/>
</dbReference>
<evidence type="ECO:0000256" key="1">
    <source>
        <dbReference type="ARBA" id="ARBA00022737"/>
    </source>
</evidence>
<dbReference type="Proteomes" id="UP001378592">
    <property type="component" value="Unassembled WGS sequence"/>
</dbReference>
<organism evidence="5 6">
    <name type="scientific">Gryllus longicercus</name>
    <dbReference type="NCBI Taxonomy" id="2509291"/>
    <lineage>
        <taxon>Eukaryota</taxon>
        <taxon>Metazoa</taxon>
        <taxon>Ecdysozoa</taxon>
        <taxon>Arthropoda</taxon>
        <taxon>Hexapoda</taxon>
        <taxon>Insecta</taxon>
        <taxon>Pterygota</taxon>
        <taxon>Neoptera</taxon>
        <taxon>Polyneoptera</taxon>
        <taxon>Orthoptera</taxon>
        <taxon>Ensifera</taxon>
        <taxon>Gryllidea</taxon>
        <taxon>Grylloidea</taxon>
        <taxon>Gryllidae</taxon>
        <taxon>Gryllinae</taxon>
        <taxon>Gryllus</taxon>
    </lineage>
</organism>
<evidence type="ECO:0008006" key="7">
    <source>
        <dbReference type="Google" id="ProtNLM"/>
    </source>
</evidence>
<dbReference type="PROSITE" id="PS50088">
    <property type="entry name" value="ANK_REPEAT"/>
    <property type="match status" value="3"/>
</dbReference>
<dbReference type="InterPro" id="IPR036770">
    <property type="entry name" value="Ankyrin_rpt-contain_sf"/>
</dbReference>
<feature type="coiled-coil region" evidence="4">
    <location>
        <begin position="139"/>
        <end position="166"/>
    </location>
</feature>
<dbReference type="Pfam" id="PF12796">
    <property type="entry name" value="Ank_2"/>
    <property type="match status" value="1"/>
</dbReference>
<comment type="caution">
    <text evidence="5">The sequence shown here is derived from an EMBL/GenBank/DDBJ whole genome shotgun (WGS) entry which is preliminary data.</text>
</comment>
<dbReference type="Gene3D" id="1.25.40.20">
    <property type="entry name" value="Ankyrin repeat-containing domain"/>
    <property type="match status" value="1"/>
</dbReference>
<keyword evidence="4" id="KW-0175">Coiled coil</keyword>
<feature type="repeat" description="ANK" evidence="3">
    <location>
        <begin position="274"/>
        <end position="300"/>
    </location>
</feature>
<dbReference type="PANTHER" id="PTHR24171">
    <property type="entry name" value="ANKYRIN REPEAT DOMAIN-CONTAINING PROTEIN 39-RELATED"/>
    <property type="match status" value="1"/>
</dbReference>
<name>A0AAN9VD36_9ORTH</name>
<dbReference type="PANTHER" id="PTHR24171:SF10">
    <property type="entry name" value="ANKYRIN REPEAT DOMAIN-CONTAINING PROTEIN 29-LIKE"/>
    <property type="match status" value="1"/>
</dbReference>
<evidence type="ECO:0000256" key="3">
    <source>
        <dbReference type="PROSITE-ProRule" id="PRU00023"/>
    </source>
</evidence>
<dbReference type="EMBL" id="JAZDUA010000431">
    <property type="protein sequence ID" value="KAK7792701.1"/>
    <property type="molecule type" value="Genomic_DNA"/>
</dbReference>
<dbReference type="SUPFAM" id="SSF48403">
    <property type="entry name" value="Ankyrin repeat"/>
    <property type="match status" value="1"/>
</dbReference>
<dbReference type="SMART" id="SM00248">
    <property type="entry name" value="ANK"/>
    <property type="match status" value="3"/>
</dbReference>
<accession>A0AAN9VD36</accession>
<evidence type="ECO:0000256" key="2">
    <source>
        <dbReference type="ARBA" id="ARBA00023043"/>
    </source>
</evidence>
<proteinExistence type="predicted"/>
<keyword evidence="1" id="KW-0677">Repeat</keyword>
<protein>
    <recommendedName>
        <fullName evidence="7">Ankyrin repeat protein</fullName>
    </recommendedName>
</protein>
<feature type="repeat" description="ANK" evidence="3">
    <location>
        <begin position="241"/>
        <end position="273"/>
    </location>
</feature>
<evidence type="ECO:0000256" key="4">
    <source>
        <dbReference type="SAM" id="Coils"/>
    </source>
</evidence>
<reference evidence="5 6" key="1">
    <citation type="submission" date="2024-03" db="EMBL/GenBank/DDBJ databases">
        <title>The genome assembly and annotation of the cricket Gryllus longicercus Weissman &amp; Gray.</title>
        <authorList>
            <person name="Szrajer S."/>
            <person name="Gray D."/>
            <person name="Ylla G."/>
        </authorList>
    </citation>
    <scope>NUCLEOTIDE SEQUENCE [LARGE SCALE GENOMIC DNA]</scope>
    <source>
        <strain evidence="5">DAG 2021-001</strain>
        <tissue evidence="5">Whole body minus gut</tissue>
    </source>
</reference>
<gene>
    <name evidence="5" type="ORF">R5R35_007517</name>
</gene>
<sequence>MTSPGRSGGAGLAAILQRSMEEAARLQEQESERRLQESLRLQEQRAAAALREAVGRMERRLQERDAAARALAERVLRLEARVAALESGGQSALSRLERRTGRLEEAVLRALATVFPRVEALLAQLEKPPGAPSTAASALVGQEDDRQRMERRVLEMNRRKEIAEAAYSILGEDLCEAAFKGTLQDVRRCLHAGADVNYVSRHGATPLISAFYRDFDFGRADSDVVLLLLERGADVNAIDTSGSTALHYAVFLDSGAWVSLLLCAGAHVNARDEFGATPLHRAAGYGYPEAVRALVAAGADKGLRCWTGGWIQKTAFEVAETAAIRHLLRS</sequence>